<keyword evidence="13" id="KW-1185">Reference proteome</keyword>
<feature type="binding site" evidence="6">
    <location>
        <position position="440"/>
    </location>
    <ligand>
        <name>substrate</name>
    </ligand>
</feature>
<proteinExistence type="inferred from homology"/>
<dbReference type="NCBIfam" id="TIGR01048">
    <property type="entry name" value="lysA"/>
    <property type="match status" value="1"/>
</dbReference>
<keyword evidence="2 6" id="KW-0210">Decarboxylase</keyword>
<comment type="catalytic activity">
    <reaction evidence="6 8">
        <text>meso-2,6-diaminopimelate + H(+) = L-lysine + CO2</text>
        <dbReference type="Rhea" id="RHEA:15101"/>
        <dbReference type="ChEBI" id="CHEBI:15378"/>
        <dbReference type="ChEBI" id="CHEBI:16526"/>
        <dbReference type="ChEBI" id="CHEBI:32551"/>
        <dbReference type="ChEBI" id="CHEBI:57791"/>
        <dbReference type="EC" id="4.1.1.20"/>
    </reaction>
</comment>
<dbReference type="Gene3D" id="2.40.37.10">
    <property type="entry name" value="Lyase, Ornithine Decarboxylase, Chain A, domain 1"/>
    <property type="match status" value="1"/>
</dbReference>
<evidence type="ECO:0000256" key="8">
    <source>
        <dbReference type="RuleBase" id="RU003738"/>
    </source>
</evidence>
<dbReference type="InterPro" id="IPR029066">
    <property type="entry name" value="PLP-binding_barrel"/>
</dbReference>
<evidence type="ECO:0000313" key="12">
    <source>
        <dbReference type="EMBL" id="GAA1875119.1"/>
    </source>
</evidence>
<dbReference type="InterPro" id="IPR002986">
    <property type="entry name" value="DAP_deCOOHase_LysA"/>
</dbReference>
<comment type="cofactor">
    <cofactor evidence="1 6 8">
        <name>pyridoxal 5'-phosphate</name>
        <dbReference type="ChEBI" id="CHEBI:597326"/>
    </cofactor>
</comment>
<evidence type="ECO:0000259" key="10">
    <source>
        <dbReference type="Pfam" id="PF00278"/>
    </source>
</evidence>
<evidence type="ECO:0000256" key="1">
    <source>
        <dbReference type="ARBA" id="ARBA00001933"/>
    </source>
</evidence>
<evidence type="ECO:0000256" key="3">
    <source>
        <dbReference type="ARBA" id="ARBA00022898"/>
    </source>
</evidence>
<dbReference type="PROSITE" id="PS00879">
    <property type="entry name" value="ODR_DC_2_2"/>
    <property type="match status" value="1"/>
</dbReference>
<dbReference type="InterPro" id="IPR022644">
    <property type="entry name" value="De-COase2_N"/>
</dbReference>
<accession>A0ABN2NML2</accession>
<feature type="binding site" evidence="6">
    <location>
        <position position="440"/>
    </location>
    <ligand>
        <name>pyridoxal 5'-phosphate</name>
        <dbReference type="ChEBI" id="CHEBI:597326"/>
    </ligand>
</feature>
<dbReference type="PANTHER" id="PTHR43727">
    <property type="entry name" value="DIAMINOPIMELATE DECARBOXYLASE"/>
    <property type="match status" value="1"/>
</dbReference>
<keyword evidence="5 6" id="KW-0456">Lyase</keyword>
<sequence>MTRAHPAGPLHAGISAPPETAGPRPGSAAELDHLAPAVWPRNAARGDDGVLRIAGVGVTELAERYGTPLFVIDEADFRSRAAEFAAAFGAGSVHYAAKAFLSTEIARWVAAEGLSLDVCSGGELAVALRAGFPAGRIALHGNNKSVAELTQAVEAGVGRVVLDSFHEIARLDAVAAERGVAQPVMIRVTVGVEAHTHEFIATAHEDQKFGFSISGGKDSAAADAARRVLAAGNLRLVGLHSHIGSQIFETEGFEVAAHRVVRLLAQLHAEHGAEALADLTTLDLGGGIGIAYRPDEDPLSVLALAEELRAIVKRECAAAELDVPEIAVEPGRAIAGPGGITLYEVGTLKEVPLGGGSRRYVSVDGGMSDNIRTALYDALYDCRLVSRASALDSLPGGDAPLLSRVVGKHCESGDIVVRDCWLPSDLGPGDLLAVAATGAYCYSMASSYNRLPRPAVVAVRDGQARVLLRRETEDDQFRLEVSS</sequence>
<dbReference type="InterPro" id="IPR000183">
    <property type="entry name" value="Orn/DAP/Arg_de-COase"/>
</dbReference>
<dbReference type="InterPro" id="IPR022643">
    <property type="entry name" value="De-COase2_C"/>
</dbReference>
<feature type="domain" description="Orn/DAP/Arg decarboxylase 2 N-terminal" evidence="11">
    <location>
        <begin position="75"/>
        <end position="335"/>
    </location>
</feature>
<feature type="binding site" evidence="6">
    <location>
        <position position="287"/>
    </location>
    <ligand>
        <name>pyridoxal 5'-phosphate</name>
        <dbReference type="ChEBI" id="CHEBI:597326"/>
    </ligand>
</feature>
<dbReference type="Proteomes" id="UP001500449">
    <property type="component" value="Unassembled WGS sequence"/>
</dbReference>
<comment type="subunit">
    <text evidence="6">Homodimer.</text>
</comment>
<gene>
    <name evidence="6 12" type="primary">lysA</name>
    <name evidence="12" type="ORF">GCM10009836_65440</name>
</gene>
<dbReference type="PRINTS" id="PR01179">
    <property type="entry name" value="ODADCRBXLASE"/>
</dbReference>
<protein>
    <recommendedName>
        <fullName evidence="6 7">Diaminopimelate decarboxylase</fullName>
        <shortName evidence="6">DAP decarboxylase</shortName>
        <shortName evidence="6">DAPDC</shortName>
        <ecNumber evidence="6 7">4.1.1.20</ecNumber>
    </recommendedName>
</protein>
<dbReference type="InterPro" id="IPR022653">
    <property type="entry name" value="De-COase2_pyr-phos_BS"/>
</dbReference>
<comment type="pathway">
    <text evidence="6 8">Amino-acid biosynthesis; L-lysine biosynthesis via DAP pathway; L-lysine from DL-2,6-diaminopimelate: step 1/1.</text>
</comment>
<dbReference type="CDD" id="cd06828">
    <property type="entry name" value="PLPDE_III_DapDC"/>
    <property type="match status" value="1"/>
</dbReference>
<evidence type="ECO:0000256" key="7">
    <source>
        <dbReference type="NCBIfam" id="TIGR01048"/>
    </source>
</evidence>
<dbReference type="InterPro" id="IPR009006">
    <property type="entry name" value="Ala_racemase/Decarboxylase_C"/>
</dbReference>
<dbReference type="HAMAP" id="MF_02120">
    <property type="entry name" value="LysA"/>
    <property type="match status" value="1"/>
</dbReference>
<name>A0ABN2NML2_9PSEU</name>
<feature type="binding site" evidence="6">
    <location>
        <begin position="329"/>
        <end position="332"/>
    </location>
    <ligand>
        <name>pyridoxal 5'-phosphate</name>
        <dbReference type="ChEBI" id="CHEBI:597326"/>
    </ligand>
</feature>
<dbReference type="Pfam" id="PF02784">
    <property type="entry name" value="Orn_Arg_deC_N"/>
    <property type="match status" value="1"/>
</dbReference>
<comment type="caution">
    <text evidence="12">The sequence shown here is derived from an EMBL/GenBank/DDBJ whole genome shotgun (WGS) entry which is preliminary data.</text>
</comment>
<dbReference type="PANTHER" id="PTHR43727:SF2">
    <property type="entry name" value="GROUP IV DECARBOXYLASE"/>
    <property type="match status" value="1"/>
</dbReference>
<evidence type="ECO:0000256" key="5">
    <source>
        <dbReference type="ARBA" id="ARBA00023239"/>
    </source>
</evidence>
<dbReference type="PROSITE" id="PS00878">
    <property type="entry name" value="ODR_DC_2_1"/>
    <property type="match status" value="1"/>
</dbReference>
<feature type="domain" description="Orn/DAP/Arg decarboxylase 2 C-terminal" evidence="10">
    <location>
        <begin position="339"/>
        <end position="438"/>
    </location>
</feature>
<dbReference type="InterPro" id="IPR022657">
    <property type="entry name" value="De-COase2_CS"/>
</dbReference>
<dbReference type="RefSeq" id="WP_344426177.1">
    <property type="nucleotide sequence ID" value="NZ_BAAAQK010000028.1"/>
</dbReference>
<reference evidence="12 13" key="1">
    <citation type="journal article" date="2019" name="Int. J. Syst. Evol. Microbiol.">
        <title>The Global Catalogue of Microorganisms (GCM) 10K type strain sequencing project: providing services to taxonomists for standard genome sequencing and annotation.</title>
        <authorList>
            <consortium name="The Broad Institute Genomics Platform"/>
            <consortium name="The Broad Institute Genome Sequencing Center for Infectious Disease"/>
            <person name="Wu L."/>
            <person name="Ma J."/>
        </authorList>
    </citation>
    <scope>NUCLEOTIDE SEQUENCE [LARGE SCALE GENOMIC DNA]</scope>
    <source>
        <strain evidence="12 13">JCM 16009</strain>
    </source>
</reference>
<dbReference type="EC" id="4.1.1.20" evidence="6 7"/>
<organism evidence="12 13">
    <name type="scientific">Pseudonocardia ailaonensis</name>
    <dbReference type="NCBI Taxonomy" id="367279"/>
    <lineage>
        <taxon>Bacteria</taxon>
        <taxon>Bacillati</taxon>
        <taxon>Actinomycetota</taxon>
        <taxon>Actinomycetes</taxon>
        <taxon>Pseudonocardiales</taxon>
        <taxon>Pseudonocardiaceae</taxon>
        <taxon>Pseudonocardia</taxon>
    </lineage>
</organism>
<keyword evidence="3 6" id="KW-0663">Pyridoxal phosphate</keyword>
<dbReference type="SUPFAM" id="SSF50621">
    <property type="entry name" value="Alanine racemase C-terminal domain-like"/>
    <property type="match status" value="1"/>
</dbReference>
<feature type="region of interest" description="Disordered" evidence="9">
    <location>
        <begin position="1"/>
        <end position="28"/>
    </location>
</feature>
<dbReference type="SUPFAM" id="SSF51419">
    <property type="entry name" value="PLP-binding barrel"/>
    <property type="match status" value="1"/>
</dbReference>
<feature type="binding site" evidence="6">
    <location>
        <position position="372"/>
    </location>
    <ligand>
        <name>substrate</name>
    </ligand>
</feature>
<evidence type="ECO:0000256" key="4">
    <source>
        <dbReference type="ARBA" id="ARBA00023154"/>
    </source>
</evidence>
<evidence type="ECO:0000256" key="9">
    <source>
        <dbReference type="SAM" id="MobiDB-lite"/>
    </source>
</evidence>
<evidence type="ECO:0000256" key="6">
    <source>
        <dbReference type="HAMAP-Rule" id="MF_02120"/>
    </source>
</evidence>
<keyword evidence="6" id="KW-0028">Amino-acid biosynthesis</keyword>
<keyword evidence="4 6" id="KW-0457">Lysine biosynthesis</keyword>
<dbReference type="PRINTS" id="PR01181">
    <property type="entry name" value="DAPDCRBXLASE"/>
</dbReference>
<comment type="function">
    <text evidence="6">Specifically catalyzes the decarboxylation of meso-diaminopimelate (meso-DAP) to L-lysine.</text>
</comment>
<dbReference type="Gene3D" id="3.20.20.10">
    <property type="entry name" value="Alanine racemase"/>
    <property type="match status" value="1"/>
</dbReference>
<feature type="binding site" evidence="6">
    <location>
        <position position="411"/>
    </location>
    <ligand>
        <name>substrate</name>
    </ligand>
</feature>
<evidence type="ECO:0000259" key="11">
    <source>
        <dbReference type="Pfam" id="PF02784"/>
    </source>
</evidence>
<feature type="binding site" evidence="6">
    <location>
        <position position="332"/>
    </location>
    <ligand>
        <name>substrate</name>
    </ligand>
</feature>
<evidence type="ECO:0000313" key="13">
    <source>
        <dbReference type="Proteomes" id="UP001500449"/>
    </source>
</evidence>
<comment type="similarity">
    <text evidence="6">Belongs to the Orn/Lys/Arg decarboxylase class-II family. LysA subfamily.</text>
</comment>
<feature type="binding site" evidence="6">
    <location>
        <position position="376"/>
    </location>
    <ligand>
        <name>substrate</name>
    </ligand>
</feature>
<dbReference type="Pfam" id="PF00278">
    <property type="entry name" value="Orn_DAP_Arg_deC"/>
    <property type="match status" value="1"/>
</dbReference>
<feature type="modified residue" description="N6-(pyridoxal phosphate)lysine" evidence="6">
    <location>
        <position position="98"/>
    </location>
</feature>
<dbReference type="EMBL" id="BAAAQK010000028">
    <property type="protein sequence ID" value="GAA1875119.1"/>
    <property type="molecule type" value="Genomic_DNA"/>
</dbReference>
<evidence type="ECO:0000256" key="2">
    <source>
        <dbReference type="ARBA" id="ARBA00022793"/>
    </source>
</evidence>